<dbReference type="OrthoDB" id="408631at2759"/>
<dbReference type="EC" id="3.1.1.-" evidence="3"/>
<evidence type="ECO:0000256" key="3">
    <source>
        <dbReference type="RuleBase" id="RU361235"/>
    </source>
</evidence>
<dbReference type="Pfam" id="PF00135">
    <property type="entry name" value="COesterase"/>
    <property type="match status" value="1"/>
</dbReference>
<dbReference type="PANTHER" id="PTHR43918">
    <property type="entry name" value="ACETYLCHOLINESTERASE"/>
    <property type="match status" value="1"/>
</dbReference>
<name>A0A370TV45_9HELO</name>
<dbReference type="InterPro" id="IPR002018">
    <property type="entry name" value="CarbesteraseB"/>
</dbReference>
<dbReference type="InterPro" id="IPR029058">
    <property type="entry name" value="AB_hydrolase_fold"/>
</dbReference>
<dbReference type="STRING" id="2656787.A0A370TV45"/>
<dbReference type="EMBL" id="NPIC01000002">
    <property type="protein sequence ID" value="RDL39412.1"/>
    <property type="molecule type" value="Genomic_DNA"/>
</dbReference>
<organism evidence="5 6">
    <name type="scientific">Venustampulla echinocandica</name>
    <dbReference type="NCBI Taxonomy" id="2656787"/>
    <lineage>
        <taxon>Eukaryota</taxon>
        <taxon>Fungi</taxon>
        <taxon>Dikarya</taxon>
        <taxon>Ascomycota</taxon>
        <taxon>Pezizomycotina</taxon>
        <taxon>Leotiomycetes</taxon>
        <taxon>Helotiales</taxon>
        <taxon>Pleuroascaceae</taxon>
        <taxon>Venustampulla</taxon>
    </lineage>
</organism>
<accession>A0A370TV45</accession>
<keyword evidence="6" id="KW-1185">Reference proteome</keyword>
<proteinExistence type="inferred from homology"/>
<evidence type="ECO:0000313" key="6">
    <source>
        <dbReference type="Proteomes" id="UP000254866"/>
    </source>
</evidence>
<dbReference type="Gene3D" id="3.40.50.1820">
    <property type="entry name" value="alpha/beta hydrolase"/>
    <property type="match status" value="2"/>
</dbReference>
<feature type="signal peptide" evidence="3">
    <location>
        <begin position="1"/>
        <end position="18"/>
    </location>
</feature>
<evidence type="ECO:0000259" key="4">
    <source>
        <dbReference type="Pfam" id="PF00135"/>
    </source>
</evidence>
<dbReference type="PANTHER" id="PTHR43918:SF4">
    <property type="entry name" value="CARBOXYLIC ESTER HYDROLASE"/>
    <property type="match status" value="1"/>
</dbReference>
<dbReference type="GO" id="GO:0052689">
    <property type="term" value="F:carboxylic ester hydrolase activity"/>
    <property type="evidence" value="ECO:0007669"/>
    <property type="project" value="TreeGrafter"/>
</dbReference>
<feature type="chain" id="PRO_5016484275" description="Carboxylic ester hydrolase" evidence="3">
    <location>
        <begin position="19"/>
        <end position="584"/>
    </location>
</feature>
<comment type="similarity">
    <text evidence="1 3">Belongs to the type-B carboxylesterase/lipase family.</text>
</comment>
<feature type="domain" description="Carboxylesterase type B" evidence="4">
    <location>
        <begin position="37"/>
        <end position="377"/>
    </location>
</feature>
<reference evidence="5 6" key="1">
    <citation type="journal article" date="2018" name="IMA Fungus">
        <title>IMA Genome-F 9: Draft genome sequence of Annulohypoxylon stygium, Aspergillus mulundensis, Berkeleyomyces basicola (syn. Thielaviopsis basicola), Ceratocystis smalleyi, two Cercospora beticola strains, Coleophoma cylindrospora, Fusarium fracticaudum, Phialophora cf. hyalina, and Morchella septimelata.</title>
        <authorList>
            <person name="Wingfield B.D."/>
            <person name="Bills G.F."/>
            <person name="Dong Y."/>
            <person name="Huang W."/>
            <person name="Nel W.J."/>
            <person name="Swalarsk-Parry B.S."/>
            <person name="Vaghefi N."/>
            <person name="Wilken P.M."/>
            <person name="An Z."/>
            <person name="de Beer Z.W."/>
            <person name="De Vos L."/>
            <person name="Chen L."/>
            <person name="Duong T.A."/>
            <person name="Gao Y."/>
            <person name="Hammerbacher A."/>
            <person name="Kikkert J.R."/>
            <person name="Li Y."/>
            <person name="Li H."/>
            <person name="Li K."/>
            <person name="Li Q."/>
            <person name="Liu X."/>
            <person name="Ma X."/>
            <person name="Naidoo K."/>
            <person name="Pethybridge S.J."/>
            <person name="Sun J."/>
            <person name="Steenkamp E.T."/>
            <person name="van der Nest M.A."/>
            <person name="van Wyk S."/>
            <person name="Wingfield M.J."/>
            <person name="Xiong C."/>
            <person name="Yue Q."/>
            <person name="Zhang X."/>
        </authorList>
    </citation>
    <scope>NUCLEOTIDE SEQUENCE [LARGE SCALE GENOMIC DNA]</scope>
    <source>
        <strain evidence="5 6">BP 5553</strain>
    </source>
</reference>
<dbReference type="InterPro" id="IPR019826">
    <property type="entry name" value="Carboxylesterase_B_AS"/>
</dbReference>
<comment type="caution">
    <text evidence="5">The sequence shown here is derived from an EMBL/GenBank/DDBJ whole genome shotgun (WGS) entry which is preliminary data.</text>
</comment>
<evidence type="ECO:0000256" key="2">
    <source>
        <dbReference type="ARBA" id="ARBA00022801"/>
    </source>
</evidence>
<dbReference type="RefSeq" id="XP_031872068.1">
    <property type="nucleotide sequence ID" value="XM_032012375.1"/>
</dbReference>
<protein>
    <recommendedName>
        <fullName evidence="3">Carboxylic ester hydrolase</fullName>
        <ecNumber evidence="3">3.1.1.-</ecNumber>
    </recommendedName>
</protein>
<dbReference type="Proteomes" id="UP000254866">
    <property type="component" value="Unassembled WGS sequence"/>
</dbReference>
<sequence>MKTSDILLHLSAAFGASAASIGGLQIHERASSWKVGQTVQTSSGPVSGHAATNSKNNSGVSEYLGIPFAQPPVGDLRFAAPVKYAGNSSINGTSFGPSCPVRKSNSSSIPSADVLEAANLTVAGLAMNTIFSDLTPNYSEDCLYVNVWTKPQTGDTKKAVLVWIYGGGFSSGSTSYEGYNGASIVEQEDVVVVSLNYRLSILGFPGNPTSTNNLALLDQRLAIEWVRDNIENFGGDKSRITLFGQSAGGASVDYYSYAWNSDPIAAGFIPESGTVFSWGLPNAKSVSAVAWFNVTTKLGCGNASSDAASVLSCMRSKDYASILSAIPSATGTTAILGFFGPTVDDTVVFSNYTDRTPAKVPVLVGSNNYESGYFRTQFALAGITYPDVFWDIFNLQEFTCPTGLRANASVSSGNPTWRYRYFGVFPNTAISSEAGAYHSAELPILFDTAPTIPANTPEEVSIGQYMRGAWAAFAKDPAEGLTKYGWPSYNASGDTLIRLAYDNVTGTNAVNPSLYDANCKYVNVSNTDPNAYTGLATAIPTATATNIPTASGTNAPAASTSKSAGSRVSCSFAMAIGFVAMWLL</sequence>
<dbReference type="PROSITE" id="PS00122">
    <property type="entry name" value="CARBOXYLESTERASE_B_1"/>
    <property type="match status" value="1"/>
</dbReference>
<dbReference type="GeneID" id="43596601"/>
<evidence type="ECO:0000313" key="5">
    <source>
        <dbReference type="EMBL" id="RDL39412.1"/>
    </source>
</evidence>
<keyword evidence="3" id="KW-0732">Signal</keyword>
<dbReference type="InterPro" id="IPR050654">
    <property type="entry name" value="AChE-related_enzymes"/>
</dbReference>
<dbReference type="SUPFAM" id="SSF53474">
    <property type="entry name" value="alpha/beta-Hydrolases"/>
    <property type="match status" value="1"/>
</dbReference>
<evidence type="ECO:0000256" key="1">
    <source>
        <dbReference type="ARBA" id="ARBA00005964"/>
    </source>
</evidence>
<gene>
    <name evidence="5" type="ORF">BP5553_03752</name>
</gene>
<dbReference type="AlphaFoldDB" id="A0A370TV45"/>
<keyword evidence="2 3" id="KW-0378">Hydrolase</keyword>